<evidence type="ECO:0000313" key="3">
    <source>
        <dbReference type="EMBL" id="SIT46240.1"/>
    </source>
</evidence>
<dbReference type="AlphaFoldDB" id="A0A1N7SFX4"/>
<proteinExistence type="predicted"/>
<accession>A0A1N7SFX4</accession>
<keyword evidence="4" id="KW-1185">Reference proteome</keyword>
<feature type="transmembrane region" description="Helical" evidence="1">
    <location>
        <begin position="21"/>
        <end position="39"/>
    </location>
</feature>
<dbReference type="Pfam" id="PF01526">
    <property type="entry name" value="DDE_Tnp_Tn3"/>
    <property type="match status" value="1"/>
</dbReference>
<protein>
    <recommendedName>
        <fullName evidence="2">Tn3 transposase DDE domain-containing protein</fullName>
    </recommendedName>
</protein>
<dbReference type="GO" id="GO:0004803">
    <property type="term" value="F:transposase activity"/>
    <property type="evidence" value="ECO:0007669"/>
    <property type="project" value="InterPro"/>
</dbReference>
<organism evidence="3 4">
    <name type="scientific">Paraburkholderia piptadeniae</name>
    <dbReference type="NCBI Taxonomy" id="1701573"/>
    <lineage>
        <taxon>Bacteria</taxon>
        <taxon>Pseudomonadati</taxon>
        <taxon>Pseudomonadota</taxon>
        <taxon>Betaproteobacteria</taxon>
        <taxon>Burkholderiales</taxon>
        <taxon>Burkholderiaceae</taxon>
        <taxon>Paraburkholderia</taxon>
    </lineage>
</organism>
<name>A0A1N7SFX4_9BURK</name>
<keyword evidence="1" id="KW-0472">Membrane</keyword>
<sequence length="57" mass="6479">MCFNRLGKLHDRAYELRCHRVSGLNLVVAAIMLWNTVYLERAVRYAVASGRSIVGVE</sequence>
<dbReference type="GO" id="GO:0006313">
    <property type="term" value="P:DNA transposition"/>
    <property type="evidence" value="ECO:0007669"/>
    <property type="project" value="InterPro"/>
</dbReference>
<evidence type="ECO:0000313" key="4">
    <source>
        <dbReference type="Proteomes" id="UP000195569"/>
    </source>
</evidence>
<keyword evidence="1" id="KW-1133">Transmembrane helix</keyword>
<dbReference type="InterPro" id="IPR002513">
    <property type="entry name" value="Tn3_Tnp_DDE_dom"/>
</dbReference>
<gene>
    <name evidence="3" type="ORF">BN2476_500122</name>
</gene>
<dbReference type="EMBL" id="CYGY02000050">
    <property type="protein sequence ID" value="SIT46240.1"/>
    <property type="molecule type" value="Genomic_DNA"/>
</dbReference>
<reference evidence="3" key="1">
    <citation type="submission" date="2016-12" db="EMBL/GenBank/DDBJ databases">
        <authorList>
            <person name="Moulin L."/>
        </authorList>
    </citation>
    <scope>NUCLEOTIDE SEQUENCE [LARGE SCALE GENOMIC DNA]</scope>
    <source>
        <strain evidence="3">STM 7183</strain>
    </source>
</reference>
<evidence type="ECO:0000256" key="1">
    <source>
        <dbReference type="SAM" id="Phobius"/>
    </source>
</evidence>
<dbReference type="Proteomes" id="UP000195569">
    <property type="component" value="Unassembled WGS sequence"/>
</dbReference>
<keyword evidence="1" id="KW-0812">Transmembrane</keyword>
<feature type="domain" description="Tn3 transposase DDE" evidence="2">
    <location>
        <begin position="2"/>
        <end position="52"/>
    </location>
</feature>
<comment type="caution">
    <text evidence="3">The sequence shown here is derived from an EMBL/GenBank/DDBJ whole genome shotgun (WGS) entry which is preliminary data.</text>
</comment>
<evidence type="ECO:0000259" key="2">
    <source>
        <dbReference type="Pfam" id="PF01526"/>
    </source>
</evidence>